<dbReference type="RefSeq" id="WP_263507295.1">
    <property type="nucleotide sequence ID" value="NZ_CP106982.1"/>
</dbReference>
<sequence>MIAQETPVASPTVLDALRASPAGPALDLPLPAPPAPPTWSPEPELDAITEVLQSLPVPAVPGIDEMLRPLRDLGDLFGTGIVDALDPSAVLQQSSRMLDGAASLARTALHALPDSWEGAPAEAALDKGRQAQVTAVELSERGDEIGAVTRAATASVERGNVELGGIAQSFLAFATATAPVALTPPGQIALLTAAAEHVSAALAVVARTRGELLGYTTAMNALAAPIAVPAPVAAPGLPAPADVAAAATGAVDTVAGAVGVSDDLPAQTHAAAFGGGTVTAGPTMTAATAPVSTGAVAPGAGGAVAPGAGSAVALGAGGAVALGTAGGGLAGTPSGPRPPTSAPVTAAAAAARHPLPAAVPGTGRADEDAPRRARPTILVTAANTTAVIGEVPPATAPVIGAGDDW</sequence>
<proteinExistence type="predicted"/>
<dbReference type="EMBL" id="CP106982">
    <property type="protein sequence ID" value="UYF92074.1"/>
    <property type="molecule type" value="Genomic_DNA"/>
</dbReference>
<name>A0AA46SBY4_9NOCA</name>
<evidence type="ECO:0000313" key="3">
    <source>
        <dbReference type="Proteomes" id="UP001163947"/>
    </source>
</evidence>
<dbReference type="AlphaFoldDB" id="A0AA46SBY4"/>
<gene>
    <name evidence="2" type="ORF">OCS65_16315</name>
</gene>
<protein>
    <submittedName>
        <fullName evidence="2">Uncharacterized protein</fullName>
    </submittedName>
</protein>
<evidence type="ECO:0000256" key="1">
    <source>
        <dbReference type="SAM" id="MobiDB-lite"/>
    </source>
</evidence>
<feature type="compositionally biased region" description="Pro residues" evidence="1">
    <location>
        <begin position="30"/>
        <end position="40"/>
    </location>
</feature>
<feature type="region of interest" description="Disordered" evidence="1">
    <location>
        <begin position="24"/>
        <end position="43"/>
    </location>
</feature>
<reference evidence="2" key="1">
    <citation type="submission" date="2022-09" db="EMBL/GenBank/DDBJ databases">
        <title>The genome sequence of Rhodococcus aetherivorans N1.</title>
        <authorList>
            <person name="Jiang W."/>
        </authorList>
    </citation>
    <scope>NUCLEOTIDE SEQUENCE</scope>
    <source>
        <strain evidence="2">N1</strain>
    </source>
</reference>
<organism evidence="2 3">
    <name type="scientific">Rhodococcus aetherivorans</name>
    <dbReference type="NCBI Taxonomy" id="191292"/>
    <lineage>
        <taxon>Bacteria</taxon>
        <taxon>Bacillati</taxon>
        <taxon>Actinomycetota</taxon>
        <taxon>Actinomycetes</taxon>
        <taxon>Mycobacteriales</taxon>
        <taxon>Nocardiaceae</taxon>
        <taxon>Rhodococcus</taxon>
    </lineage>
</organism>
<evidence type="ECO:0000313" key="2">
    <source>
        <dbReference type="EMBL" id="UYF92074.1"/>
    </source>
</evidence>
<dbReference type="GeneID" id="83622014"/>
<dbReference type="Proteomes" id="UP001163947">
    <property type="component" value="Chromosome"/>
</dbReference>
<accession>A0AA46SBY4</accession>